<accession>A0ABX7SUR0</accession>
<keyword evidence="2" id="KW-1185">Reference proteome</keyword>
<dbReference type="EMBL" id="CP071795">
    <property type="protein sequence ID" value="QTD36583.1"/>
    <property type="molecule type" value="Genomic_DNA"/>
</dbReference>
<reference evidence="1 2" key="1">
    <citation type="submission" date="2021-03" db="EMBL/GenBank/DDBJ databases">
        <title>Complete genome of Polaribacter_sp.G4M1.</title>
        <authorList>
            <person name="Jeong S.W."/>
            <person name="Bae J.W."/>
        </authorList>
    </citation>
    <scope>NUCLEOTIDE SEQUENCE [LARGE SCALE GENOMIC DNA]</scope>
    <source>
        <strain evidence="1 2">G4M1</strain>
    </source>
</reference>
<dbReference type="PROSITE" id="PS51257">
    <property type="entry name" value="PROKAR_LIPOPROTEIN"/>
    <property type="match status" value="1"/>
</dbReference>
<proteinExistence type="predicted"/>
<dbReference type="InterPro" id="IPR025396">
    <property type="entry name" value="DUF4302"/>
</dbReference>
<evidence type="ECO:0000313" key="1">
    <source>
        <dbReference type="EMBL" id="QTD36583.1"/>
    </source>
</evidence>
<dbReference type="RefSeq" id="WP_207970767.1">
    <property type="nucleotide sequence ID" value="NZ_CP071795.1"/>
</dbReference>
<dbReference type="Proteomes" id="UP000663935">
    <property type="component" value="Chromosome"/>
</dbReference>
<sequence>MEKKLKKIVTVFFLGIAVLSCTKIEDDRIFDKSASERISGAISEYQELLPKPEHGWVLEYFAGRGRCCGAYNYTFKFDDKNMVTVKGETAVGEATSNYEIVQYGGPVLTFNTYNRIFHFLSTPNGFRPQGAGEADYEFVILSRDEETDNLMVKGVKTNNEMRLKKLEEPAEEYLEKVDNIKQYFSNSILATTVNGKDIPTARTQLRIDFMEEGEEAISSPYIYTSQGIYLYEPITLNGVTVQEFILNFDEDRLVSLDGDVIIDVYLPPFDASLLWRTTVDSDNTSQHFIDAQIEMQSLHNDNRFARLWPTVEPEFVLGQYTPPIIGIAGIISGSTTRWTSGKRASFTGVAGQKTQLDAVDLGPDLITGIIFPYMDFYGEVFMENKPYETEMDDPDDPKEIKLTSVNNPEVWFIIKRD</sequence>
<organism evidence="1 2">
    <name type="scientific">Polaribacter batillariae</name>
    <dbReference type="NCBI Taxonomy" id="2808900"/>
    <lineage>
        <taxon>Bacteria</taxon>
        <taxon>Pseudomonadati</taxon>
        <taxon>Bacteroidota</taxon>
        <taxon>Flavobacteriia</taxon>
        <taxon>Flavobacteriales</taxon>
        <taxon>Flavobacteriaceae</taxon>
    </lineage>
</organism>
<evidence type="ECO:0000313" key="2">
    <source>
        <dbReference type="Proteomes" id="UP000663935"/>
    </source>
</evidence>
<gene>
    <name evidence="1" type="ORF">JL193_10555</name>
</gene>
<protein>
    <submittedName>
        <fullName evidence="1">DUF4302 domain-containing protein</fullName>
    </submittedName>
</protein>
<dbReference type="Pfam" id="PF14135">
    <property type="entry name" value="DUF4302"/>
    <property type="match status" value="1"/>
</dbReference>
<name>A0ABX7SUR0_9FLAO</name>